<dbReference type="PANTHER" id="PTHR30383">
    <property type="entry name" value="THIOESTERASE 1/PROTEASE 1/LYSOPHOSPHOLIPASE L1"/>
    <property type="match status" value="1"/>
</dbReference>
<dbReference type="Gene3D" id="3.40.50.1110">
    <property type="entry name" value="SGNH hydrolase"/>
    <property type="match status" value="1"/>
</dbReference>
<evidence type="ECO:0000313" key="5">
    <source>
        <dbReference type="Proteomes" id="UP000598217"/>
    </source>
</evidence>
<dbReference type="Pfam" id="PF13472">
    <property type="entry name" value="Lipase_GDSL_2"/>
    <property type="match status" value="1"/>
</dbReference>
<dbReference type="InterPro" id="IPR013830">
    <property type="entry name" value="SGNH_hydro"/>
</dbReference>
<feature type="region of interest" description="Disordered" evidence="1">
    <location>
        <begin position="98"/>
        <end position="124"/>
    </location>
</feature>
<evidence type="ECO:0000259" key="3">
    <source>
        <dbReference type="Pfam" id="PF13472"/>
    </source>
</evidence>
<feature type="domain" description="SGNH hydrolase-type esterase" evidence="3">
    <location>
        <begin position="148"/>
        <end position="269"/>
    </location>
</feature>
<protein>
    <recommendedName>
        <fullName evidence="3">SGNH hydrolase-type esterase domain-containing protein</fullName>
    </recommendedName>
</protein>
<dbReference type="RefSeq" id="WP_191274210.1">
    <property type="nucleotide sequence ID" value="NZ_BMXJ01000007.1"/>
</dbReference>
<keyword evidence="2" id="KW-0812">Transmembrane</keyword>
<dbReference type="Proteomes" id="UP000598217">
    <property type="component" value="Unassembled WGS sequence"/>
</dbReference>
<keyword evidence="5" id="KW-1185">Reference proteome</keyword>
<dbReference type="InterPro" id="IPR051532">
    <property type="entry name" value="Ester_Hydrolysis_Enzymes"/>
</dbReference>
<dbReference type="InterPro" id="IPR036514">
    <property type="entry name" value="SGNH_hydro_sf"/>
</dbReference>
<reference evidence="4 5" key="1">
    <citation type="submission" date="2020-10" db="EMBL/GenBank/DDBJ databases">
        <title>Sequencing the genomes of 1000 actinobacteria strains.</title>
        <authorList>
            <person name="Klenk H.-P."/>
        </authorList>
    </citation>
    <scope>NUCLEOTIDE SEQUENCE [LARGE SCALE GENOMIC DNA]</scope>
    <source>
        <strain evidence="4 5">DSM 45157</strain>
    </source>
</reference>
<gene>
    <name evidence="4" type="ORF">H4W79_004114</name>
</gene>
<keyword evidence="2" id="KW-0472">Membrane</keyword>
<name>A0ABR9HM15_9ACTN</name>
<keyword evidence="2" id="KW-1133">Transmembrane helix</keyword>
<dbReference type="EMBL" id="JADBDY010000001">
    <property type="protein sequence ID" value="MBE1459900.1"/>
    <property type="molecule type" value="Genomic_DNA"/>
</dbReference>
<accession>A0ABR9HM15</accession>
<evidence type="ECO:0000313" key="4">
    <source>
        <dbReference type="EMBL" id="MBE1459900.1"/>
    </source>
</evidence>
<organism evidence="4 5">
    <name type="scientific">Nocardiopsis terrae</name>
    <dbReference type="NCBI Taxonomy" id="372655"/>
    <lineage>
        <taxon>Bacteria</taxon>
        <taxon>Bacillati</taxon>
        <taxon>Actinomycetota</taxon>
        <taxon>Actinomycetes</taxon>
        <taxon>Streptosporangiales</taxon>
        <taxon>Nocardiopsidaceae</taxon>
        <taxon>Nocardiopsis</taxon>
    </lineage>
</organism>
<sequence length="299" mass="32540">MSALSRLPRPALLAGVCTLVLALVGSGLWILTRVDPASPGPSADSGPEPENTGRTQVRVMLAGDSMTHGSDGDRTWRFHLWNHLQPHVEGLDFVGPFTSPATPEQIIPPELTGGEPDDGDPDEVDYRDPDFDQDHNARWGRTLADAVTTIEDDVRTHRPDVLCAMIGLNDLLFPISAEEMEQLLRDYVGGAREANPEIRILLAHALPIARADEDEGFALRVYAYNEMLRTVAEDMSTERSPVVSFDLGRAEDWSVASDTYDGTHPTDSGELKIAAGFADALSREFGLGPAYPRPLPSST</sequence>
<proteinExistence type="predicted"/>
<evidence type="ECO:0000256" key="1">
    <source>
        <dbReference type="SAM" id="MobiDB-lite"/>
    </source>
</evidence>
<dbReference type="SUPFAM" id="SSF52266">
    <property type="entry name" value="SGNH hydrolase"/>
    <property type="match status" value="1"/>
</dbReference>
<evidence type="ECO:0000256" key="2">
    <source>
        <dbReference type="SAM" id="Phobius"/>
    </source>
</evidence>
<comment type="caution">
    <text evidence="4">The sequence shown here is derived from an EMBL/GenBank/DDBJ whole genome shotgun (WGS) entry which is preliminary data.</text>
</comment>
<dbReference type="PANTHER" id="PTHR30383:SF5">
    <property type="entry name" value="SGNH HYDROLASE-TYPE ESTERASE DOMAIN-CONTAINING PROTEIN"/>
    <property type="match status" value="1"/>
</dbReference>
<feature type="transmembrane region" description="Helical" evidence="2">
    <location>
        <begin position="12"/>
        <end position="31"/>
    </location>
</feature>